<dbReference type="InterPro" id="IPR004648">
    <property type="entry name" value="Oligpept_transpt"/>
</dbReference>
<evidence type="ECO:0000256" key="7">
    <source>
        <dbReference type="ARBA" id="ARBA00023136"/>
    </source>
</evidence>
<dbReference type="EMBL" id="CAJNOQ010014130">
    <property type="protein sequence ID" value="CAF1335543.1"/>
    <property type="molecule type" value="Genomic_DNA"/>
</dbReference>
<evidence type="ECO:0000256" key="3">
    <source>
        <dbReference type="ARBA" id="ARBA00022692"/>
    </source>
</evidence>
<feature type="transmembrane region" description="Helical" evidence="8">
    <location>
        <begin position="237"/>
        <end position="256"/>
    </location>
</feature>
<organism evidence="9 11">
    <name type="scientific">Didymodactylos carnosus</name>
    <dbReference type="NCBI Taxonomy" id="1234261"/>
    <lineage>
        <taxon>Eukaryota</taxon>
        <taxon>Metazoa</taxon>
        <taxon>Spiralia</taxon>
        <taxon>Gnathifera</taxon>
        <taxon>Rotifera</taxon>
        <taxon>Eurotatoria</taxon>
        <taxon>Bdelloidea</taxon>
        <taxon>Philodinida</taxon>
        <taxon>Philodinidae</taxon>
        <taxon>Didymodactylos</taxon>
    </lineage>
</organism>
<evidence type="ECO:0000256" key="4">
    <source>
        <dbReference type="ARBA" id="ARBA00022856"/>
    </source>
</evidence>
<keyword evidence="11" id="KW-1185">Reference proteome</keyword>
<name>A0A815G8W4_9BILA</name>
<keyword evidence="2" id="KW-0813">Transport</keyword>
<reference evidence="9" key="1">
    <citation type="submission" date="2021-02" db="EMBL/GenBank/DDBJ databases">
        <authorList>
            <person name="Nowell W R."/>
        </authorList>
    </citation>
    <scope>NUCLEOTIDE SEQUENCE</scope>
</reference>
<comment type="subcellular location">
    <subcellularLocation>
        <location evidence="1">Membrane</location>
        <topology evidence="1">Multi-pass membrane protein</topology>
    </subcellularLocation>
</comment>
<dbReference type="GO" id="GO:0035673">
    <property type="term" value="F:oligopeptide transmembrane transporter activity"/>
    <property type="evidence" value="ECO:0007669"/>
    <property type="project" value="InterPro"/>
</dbReference>
<feature type="transmembrane region" description="Helical" evidence="8">
    <location>
        <begin position="608"/>
        <end position="630"/>
    </location>
</feature>
<gene>
    <name evidence="9" type="ORF">GPM918_LOCUS30167</name>
    <name evidence="10" type="ORF">SRO942_LOCUS30771</name>
</gene>
<proteinExistence type="predicted"/>
<dbReference type="OrthoDB" id="9978509at2759"/>
<feature type="transmembrane region" description="Helical" evidence="8">
    <location>
        <begin position="268"/>
        <end position="293"/>
    </location>
</feature>
<evidence type="ECO:0000256" key="8">
    <source>
        <dbReference type="SAM" id="Phobius"/>
    </source>
</evidence>
<keyword evidence="4" id="KW-0571">Peptide transport</keyword>
<keyword evidence="7 8" id="KW-0472">Membrane</keyword>
<dbReference type="Proteomes" id="UP000681722">
    <property type="component" value="Unassembled WGS sequence"/>
</dbReference>
<dbReference type="InterPro" id="IPR004813">
    <property type="entry name" value="OPT"/>
</dbReference>
<evidence type="ECO:0000256" key="5">
    <source>
        <dbReference type="ARBA" id="ARBA00022927"/>
    </source>
</evidence>
<keyword evidence="5" id="KW-0653">Protein transport</keyword>
<feature type="transmembrane region" description="Helical" evidence="8">
    <location>
        <begin position="343"/>
        <end position="365"/>
    </location>
</feature>
<keyword evidence="3 8" id="KW-0812">Transmembrane</keyword>
<evidence type="ECO:0000313" key="10">
    <source>
        <dbReference type="EMBL" id="CAF4192416.1"/>
    </source>
</evidence>
<accession>A0A815G8W4</accession>
<feature type="transmembrane region" description="Helical" evidence="8">
    <location>
        <begin position="84"/>
        <end position="106"/>
    </location>
</feature>
<keyword evidence="6 8" id="KW-1133">Transmembrane helix</keyword>
<feature type="transmembrane region" description="Helical" evidence="8">
    <location>
        <begin position="200"/>
        <end position="225"/>
    </location>
</feature>
<dbReference type="PANTHER" id="PTHR22601">
    <property type="entry name" value="ISP4 LIKE PROTEIN"/>
    <property type="match status" value="1"/>
</dbReference>
<dbReference type="Proteomes" id="UP000663829">
    <property type="component" value="Unassembled WGS sequence"/>
</dbReference>
<feature type="transmembrane region" description="Helical" evidence="8">
    <location>
        <begin position="567"/>
        <end position="588"/>
    </location>
</feature>
<dbReference type="AlphaFoldDB" id="A0A815G8W4"/>
<evidence type="ECO:0000256" key="2">
    <source>
        <dbReference type="ARBA" id="ARBA00022448"/>
    </source>
</evidence>
<dbReference type="GO" id="GO:0016020">
    <property type="term" value="C:membrane"/>
    <property type="evidence" value="ECO:0007669"/>
    <property type="project" value="UniProtKB-SubCell"/>
</dbReference>
<dbReference type="EMBL" id="CAJOBC010055694">
    <property type="protein sequence ID" value="CAF4192416.1"/>
    <property type="molecule type" value="Genomic_DNA"/>
</dbReference>
<feature type="transmembrane region" description="Helical" evidence="8">
    <location>
        <begin position="512"/>
        <end position="535"/>
    </location>
</feature>
<dbReference type="Pfam" id="PF03169">
    <property type="entry name" value="OPT"/>
    <property type="match status" value="2"/>
</dbReference>
<evidence type="ECO:0000256" key="1">
    <source>
        <dbReference type="ARBA" id="ARBA00004141"/>
    </source>
</evidence>
<evidence type="ECO:0000256" key="6">
    <source>
        <dbReference type="ARBA" id="ARBA00022989"/>
    </source>
</evidence>
<evidence type="ECO:0000313" key="11">
    <source>
        <dbReference type="Proteomes" id="UP000663829"/>
    </source>
</evidence>
<feature type="transmembrane region" description="Helical" evidence="8">
    <location>
        <begin position="52"/>
        <end position="72"/>
    </location>
</feature>
<dbReference type="NCBIfam" id="TIGR00728">
    <property type="entry name" value="OPT_sfam"/>
    <property type="match status" value="1"/>
</dbReference>
<sequence length="695" mass="80078">MTVMVIIMTQHDIQNPVFATVDVDVEDINIDADQSSYEEIAGVISNKDDPNMLCLTFRTWLIGLVFTTLQLITKEYFQYKNYPYSLSGIIVIFVTYPVGKIFAYILPKKLIRICATNKWQFSLNPGPFSIKEHVLIVTMATTSYSPFTLYTINMERIMRRFLVWPSSLIWPGNLPFIAVFRTLSEPSVANPQWKMTRLKFFVIVCVFQFIYHWFPGFIMPILGAFSWMCMIKPNNLILSQLTGINGLGLGALQLNWNLIRVFGSPIIIPWWAQVNCLVGFIIITWIFIPIAYYSNLWSSKLFPIVSSDTYAFYTGEGKLYNISNLFDNEFKFNNTAYEEYGPVYMGITNIISIGTYCVCIISLLLHTVLYHGKDIIQQYYTSLKQRDNDIHCTLMAKYPEAPEWWYFILFAISFIAAAIVCHLGNFMPWYYLFIAVGISFILLLPTGIIEAKTSLAFQVIILSILVAGVLMPNRNIEVITFISYTYLTHRQALNLIAGLKLSHHMKIPPRTMFATIIVGTIIPATISYSISYYVLNYHSNICANDRQWFCYTTTPTKLFARGALYNMIWLIVIGGIFPLPFWLFGIKYPNIKWLKYIHIPIMFGALRYLYYLPAGHMPTSLLIGFIFHVLVRQWWKDRYSVLFSAATDVGVDICIVLMLFIFKSQNIQFPQWWGNGGEYRDGCALSHANYFGIFP</sequence>
<dbReference type="GO" id="GO:0015031">
    <property type="term" value="P:protein transport"/>
    <property type="evidence" value="ECO:0007669"/>
    <property type="project" value="UniProtKB-KW"/>
</dbReference>
<feature type="transmembrane region" description="Helical" evidence="8">
    <location>
        <begin position="642"/>
        <end position="662"/>
    </location>
</feature>
<feature type="transmembrane region" description="Helical" evidence="8">
    <location>
        <begin position="430"/>
        <end position="449"/>
    </location>
</feature>
<evidence type="ECO:0000313" key="9">
    <source>
        <dbReference type="EMBL" id="CAF1335543.1"/>
    </source>
</evidence>
<feature type="transmembrane region" description="Helical" evidence="8">
    <location>
        <begin position="404"/>
        <end position="423"/>
    </location>
</feature>
<comment type="caution">
    <text evidence="9">The sequence shown here is derived from an EMBL/GenBank/DDBJ whole genome shotgun (WGS) entry which is preliminary data.</text>
</comment>
<feature type="transmembrane region" description="Helical" evidence="8">
    <location>
        <begin position="455"/>
        <end position="472"/>
    </location>
</feature>
<evidence type="ECO:0008006" key="12">
    <source>
        <dbReference type="Google" id="ProtNLM"/>
    </source>
</evidence>
<protein>
    <recommendedName>
        <fullName evidence="12">OPT family small oligopeptide transporter</fullName>
    </recommendedName>
</protein>